<dbReference type="GO" id="GO:0005886">
    <property type="term" value="C:plasma membrane"/>
    <property type="evidence" value="ECO:0007669"/>
    <property type="project" value="TreeGrafter"/>
</dbReference>
<dbReference type="SUPFAM" id="SSF55073">
    <property type="entry name" value="Nucleotide cyclase"/>
    <property type="match status" value="1"/>
</dbReference>
<dbReference type="GO" id="GO:0052621">
    <property type="term" value="F:diguanylate cyclase activity"/>
    <property type="evidence" value="ECO:0007669"/>
    <property type="project" value="UniProtKB-EC"/>
</dbReference>
<feature type="transmembrane region" description="Helical" evidence="3">
    <location>
        <begin position="64"/>
        <end position="83"/>
    </location>
</feature>
<name>A0A4Q2T577_9HYPH</name>
<proteinExistence type="predicted"/>
<keyword evidence="6" id="KW-1185">Reference proteome</keyword>
<dbReference type="NCBIfam" id="TIGR00254">
    <property type="entry name" value="GGDEF"/>
    <property type="match status" value="1"/>
</dbReference>
<dbReference type="Proteomes" id="UP000291088">
    <property type="component" value="Unassembled WGS sequence"/>
</dbReference>
<protein>
    <recommendedName>
        <fullName evidence="1">diguanylate cyclase</fullName>
        <ecNumber evidence="1">2.7.7.65</ecNumber>
    </recommendedName>
</protein>
<comment type="caution">
    <text evidence="5">The sequence shown here is derived from an EMBL/GenBank/DDBJ whole genome shotgun (WGS) entry which is preliminary data.</text>
</comment>
<reference evidence="5 6" key="1">
    <citation type="submission" date="2019-01" db="EMBL/GenBank/DDBJ databases">
        <authorList>
            <person name="Deng T."/>
        </authorList>
    </citation>
    <scope>NUCLEOTIDE SEQUENCE [LARGE SCALE GENOMIC DNA]</scope>
    <source>
        <strain evidence="5 6">F8825</strain>
    </source>
</reference>
<dbReference type="PROSITE" id="PS50887">
    <property type="entry name" value="GGDEF"/>
    <property type="match status" value="1"/>
</dbReference>
<dbReference type="PANTHER" id="PTHR45138">
    <property type="entry name" value="REGULATORY COMPONENTS OF SENSORY TRANSDUCTION SYSTEM"/>
    <property type="match status" value="1"/>
</dbReference>
<sequence length="407" mass="44599">MASLFHVPTLMACLLAIWAVFAILLTMAWHQERHRPELAIWSIGFWLGAFGALFLSMRTILPEALTIGLGNGLLILATGLAWLGFRAFDGLSLKFWVPVVPTAIWIAAFLFWPGFQDDVNARIALVSVLIVILSLMFVRSMWQGEAIEPLPSRKLVLGTMAIHATINAVRLPLVIMAPVVEQGGVALSVWHGAFTFEIVVNTLFCGMALFSLGRERVTAEYKRASQIDALTEIFNRRAFSEHVEAYRRRGVEGAIALLDLDHFKRINDTHGHGAGDKVLCAFVAMVRDILPDGIIFGRLGGEEFALYLPGREPGEAYAICDRLRRAVENLPVDWNGHRLRLTVSIGLCGDVPAGVDLGTVLGFADRSLYAAKRNGRNQIAFADGAEGLGQFLPGSVPETALHQQHGP</sequence>
<keyword evidence="3" id="KW-1133">Transmembrane helix</keyword>
<dbReference type="Gene3D" id="3.30.70.270">
    <property type="match status" value="1"/>
</dbReference>
<gene>
    <name evidence="5" type="ORF">EUU22_14480</name>
</gene>
<dbReference type="RefSeq" id="WP_129332676.1">
    <property type="nucleotide sequence ID" value="NZ_SDVB01000238.1"/>
</dbReference>
<evidence type="ECO:0000313" key="5">
    <source>
        <dbReference type="EMBL" id="RYC12250.1"/>
    </source>
</evidence>
<feature type="transmembrane region" description="Helical" evidence="3">
    <location>
        <begin position="189"/>
        <end position="213"/>
    </location>
</feature>
<dbReference type="CDD" id="cd01949">
    <property type="entry name" value="GGDEF"/>
    <property type="match status" value="1"/>
</dbReference>
<dbReference type="OrthoDB" id="9812260at2"/>
<keyword evidence="3" id="KW-0812">Transmembrane</keyword>
<dbReference type="InterPro" id="IPR043128">
    <property type="entry name" value="Rev_trsase/Diguanyl_cyclase"/>
</dbReference>
<dbReference type="Pfam" id="PF00990">
    <property type="entry name" value="GGDEF"/>
    <property type="match status" value="1"/>
</dbReference>
<evidence type="ECO:0000256" key="3">
    <source>
        <dbReference type="SAM" id="Phobius"/>
    </source>
</evidence>
<dbReference type="InterPro" id="IPR000160">
    <property type="entry name" value="GGDEF_dom"/>
</dbReference>
<dbReference type="EMBL" id="SDVB01000238">
    <property type="protein sequence ID" value="RYC12250.1"/>
    <property type="molecule type" value="Genomic_DNA"/>
</dbReference>
<dbReference type="GO" id="GO:1902201">
    <property type="term" value="P:negative regulation of bacterial-type flagellum-dependent cell motility"/>
    <property type="evidence" value="ECO:0007669"/>
    <property type="project" value="TreeGrafter"/>
</dbReference>
<organism evidence="5 6">
    <name type="scientific">Ciceribacter ferrooxidans</name>
    <dbReference type="NCBI Taxonomy" id="2509717"/>
    <lineage>
        <taxon>Bacteria</taxon>
        <taxon>Pseudomonadati</taxon>
        <taxon>Pseudomonadota</taxon>
        <taxon>Alphaproteobacteria</taxon>
        <taxon>Hyphomicrobiales</taxon>
        <taxon>Rhizobiaceae</taxon>
        <taxon>Ciceribacter</taxon>
    </lineage>
</organism>
<comment type="catalytic activity">
    <reaction evidence="2">
        <text>2 GTP = 3',3'-c-di-GMP + 2 diphosphate</text>
        <dbReference type="Rhea" id="RHEA:24898"/>
        <dbReference type="ChEBI" id="CHEBI:33019"/>
        <dbReference type="ChEBI" id="CHEBI:37565"/>
        <dbReference type="ChEBI" id="CHEBI:58805"/>
        <dbReference type="EC" id="2.7.7.65"/>
    </reaction>
</comment>
<accession>A0A4Q2T577</accession>
<feature type="domain" description="GGDEF" evidence="4">
    <location>
        <begin position="251"/>
        <end position="384"/>
    </location>
</feature>
<dbReference type="InterPro" id="IPR029787">
    <property type="entry name" value="Nucleotide_cyclase"/>
</dbReference>
<dbReference type="GO" id="GO:0043709">
    <property type="term" value="P:cell adhesion involved in single-species biofilm formation"/>
    <property type="evidence" value="ECO:0007669"/>
    <property type="project" value="TreeGrafter"/>
</dbReference>
<dbReference type="PANTHER" id="PTHR45138:SF9">
    <property type="entry name" value="DIGUANYLATE CYCLASE DGCM-RELATED"/>
    <property type="match status" value="1"/>
</dbReference>
<dbReference type="InterPro" id="IPR050469">
    <property type="entry name" value="Diguanylate_Cyclase"/>
</dbReference>
<feature type="transmembrane region" description="Helical" evidence="3">
    <location>
        <begin position="95"/>
        <end position="115"/>
    </location>
</feature>
<evidence type="ECO:0000259" key="4">
    <source>
        <dbReference type="PROSITE" id="PS50887"/>
    </source>
</evidence>
<feature type="transmembrane region" description="Helical" evidence="3">
    <location>
        <begin position="38"/>
        <end position="58"/>
    </location>
</feature>
<evidence type="ECO:0000256" key="2">
    <source>
        <dbReference type="ARBA" id="ARBA00034247"/>
    </source>
</evidence>
<keyword evidence="3" id="KW-0472">Membrane</keyword>
<dbReference type="SMART" id="SM00267">
    <property type="entry name" value="GGDEF"/>
    <property type="match status" value="1"/>
</dbReference>
<evidence type="ECO:0000313" key="6">
    <source>
        <dbReference type="Proteomes" id="UP000291088"/>
    </source>
</evidence>
<dbReference type="AlphaFoldDB" id="A0A4Q2T577"/>
<feature type="transmembrane region" description="Helical" evidence="3">
    <location>
        <begin position="6"/>
        <end position="26"/>
    </location>
</feature>
<dbReference type="EC" id="2.7.7.65" evidence="1"/>
<feature type="transmembrane region" description="Helical" evidence="3">
    <location>
        <begin position="121"/>
        <end position="142"/>
    </location>
</feature>
<feature type="transmembrane region" description="Helical" evidence="3">
    <location>
        <begin position="154"/>
        <end position="177"/>
    </location>
</feature>
<evidence type="ECO:0000256" key="1">
    <source>
        <dbReference type="ARBA" id="ARBA00012528"/>
    </source>
</evidence>